<keyword evidence="7 10" id="KW-0030">Aminoacyl-tRNA synthetase</keyword>
<keyword evidence="2" id="KW-0963">Cytoplasm</keyword>
<dbReference type="PANTHER" id="PTHR11946:SF93">
    <property type="entry name" value="VALINE--TRNA LIGASE, CHLOROPLASTIC_MITOCHONDRIAL 2"/>
    <property type="match status" value="1"/>
</dbReference>
<evidence type="ECO:0000256" key="6">
    <source>
        <dbReference type="ARBA" id="ARBA00022917"/>
    </source>
</evidence>
<dbReference type="EC" id="6.1.1.9" evidence="1 9"/>
<proteinExistence type="inferred from homology"/>
<dbReference type="SUPFAM" id="SSF52374">
    <property type="entry name" value="Nucleotidylyl transferase"/>
    <property type="match status" value="1"/>
</dbReference>
<dbReference type="PRINTS" id="PR00986">
    <property type="entry name" value="TRNASYNTHVAL"/>
</dbReference>
<dbReference type="InterPro" id="IPR014729">
    <property type="entry name" value="Rossmann-like_a/b/a_fold"/>
</dbReference>
<dbReference type="PANTHER" id="PTHR11946">
    <property type="entry name" value="VALYL-TRNA SYNTHETASES"/>
    <property type="match status" value="1"/>
</dbReference>
<gene>
    <name evidence="13" type="ORF">A3J08_04295</name>
</gene>
<evidence type="ECO:0000256" key="4">
    <source>
        <dbReference type="ARBA" id="ARBA00022741"/>
    </source>
</evidence>
<keyword evidence="4 10" id="KW-0547">Nucleotide-binding</keyword>
<evidence type="ECO:0000256" key="2">
    <source>
        <dbReference type="ARBA" id="ARBA00022490"/>
    </source>
</evidence>
<dbReference type="Pfam" id="PF00133">
    <property type="entry name" value="tRNA-synt_1"/>
    <property type="match status" value="2"/>
</dbReference>
<accession>A0A1G2DMG6</accession>
<dbReference type="Gene3D" id="1.10.730.10">
    <property type="entry name" value="Isoleucyl-tRNA Synthetase, Domain 1"/>
    <property type="match status" value="1"/>
</dbReference>
<dbReference type="CDD" id="cd00817">
    <property type="entry name" value="ValRS_core"/>
    <property type="match status" value="1"/>
</dbReference>
<dbReference type="STRING" id="1798667.A3J08_04295"/>
<dbReference type="GO" id="GO:0006438">
    <property type="term" value="P:valyl-tRNA aminoacylation"/>
    <property type="evidence" value="ECO:0007669"/>
    <property type="project" value="UniProtKB-UniRule"/>
</dbReference>
<dbReference type="Gene3D" id="3.40.50.620">
    <property type="entry name" value="HUPs"/>
    <property type="match status" value="2"/>
</dbReference>
<dbReference type="InterPro" id="IPR002300">
    <property type="entry name" value="aa-tRNA-synth_Ia"/>
</dbReference>
<feature type="domain" description="Methionyl/Valyl/Leucyl/Isoleucyl-tRNA synthetase anticodon-binding" evidence="12">
    <location>
        <begin position="670"/>
        <end position="777"/>
    </location>
</feature>
<reference evidence="13 14" key="1">
    <citation type="journal article" date="2016" name="Nat. Commun.">
        <title>Thousands of microbial genomes shed light on interconnected biogeochemical processes in an aquifer system.</title>
        <authorList>
            <person name="Anantharaman K."/>
            <person name="Brown C.T."/>
            <person name="Hug L.A."/>
            <person name="Sharon I."/>
            <person name="Castelle C.J."/>
            <person name="Probst A.J."/>
            <person name="Thomas B.C."/>
            <person name="Singh A."/>
            <person name="Wilkins M.J."/>
            <person name="Karaoz U."/>
            <person name="Brodie E.L."/>
            <person name="Williams K.H."/>
            <person name="Hubbard S.S."/>
            <person name="Banfield J.F."/>
        </authorList>
    </citation>
    <scope>NUCLEOTIDE SEQUENCE [LARGE SCALE GENOMIC DNA]</scope>
</reference>
<dbReference type="EMBL" id="MHLR01000024">
    <property type="protein sequence ID" value="OGZ14766.1"/>
    <property type="molecule type" value="Genomic_DNA"/>
</dbReference>
<dbReference type="InterPro" id="IPR033705">
    <property type="entry name" value="Anticodon_Ia_Val"/>
</dbReference>
<evidence type="ECO:0000256" key="7">
    <source>
        <dbReference type="ARBA" id="ARBA00023146"/>
    </source>
</evidence>
<dbReference type="Pfam" id="PF08264">
    <property type="entry name" value="Anticodon_1"/>
    <property type="match status" value="1"/>
</dbReference>
<dbReference type="NCBIfam" id="TIGR00422">
    <property type="entry name" value="valS"/>
    <property type="match status" value="1"/>
</dbReference>
<dbReference type="InterPro" id="IPR009008">
    <property type="entry name" value="Val/Leu/Ile-tRNA-synth_edit"/>
</dbReference>
<dbReference type="GO" id="GO:0004832">
    <property type="term" value="F:valine-tRNA ligase activity"/>
    <property type="evidence" value="ECO:0007669"/>
    <property type="project" value="UniProtKB-UniRule"/>
</dbReference>
<evidence type="ECO:0000256" key="10">
    <source>
        <dbReference type="RuleBase" id="RU363035"/>
    </source>
</evidence>
<evidence type="ECO:0000313" key="14">
    <source>
        <dbReference type="Proteomes" id="UP000177573"/>
    </source>
</evidence>
<keyword evidence="6 10" id="KW-0648">Protein biosynthesis</keyword>
<evidence type="ECO:0000259" key="11">
    <source>
        <dbReference type="Pfam" id="PF00133"/>
    </source>
</evidence>
<dbReference type="InterPro" id="IPR002303">
    <property type="entry name" value="Valyl-tRNA_ligase"/>
</dbReference>
<feature type="domain" description="Aminoacyl-tRNA synthetase class Ia" evidence="11">
    <location>
        <begin position="502"/>
        <end position="635"/>
    </location>
</feature>
<evidence type="ECO:0000256" key="8">
    <source>
        <dbReference type="ARBA" id="ARBA00047552"/>
    </source>
</evidence>
<keyword evidence="3 10" id="KW-0436">Ligase</keyword>
<comment type="similarity">
    <text evidence="10">Belongs to the class-I aminoacyl-tRNA synthetase family.</text>
</comment>
<dbReference type="PROSITE" id="PS00178">
    <property type="entry name" value="AA_TRNA_LIGASE_I"/>
    <property type="match status" value="1"/>
</dbReference>
<name>A0A1G2DMG6_9BACT</name>
<dbReference type="SUPFAM" id="SSF50677">
    <property type="entry name" value="ValRS/IleRS/LeuRS editing domain"/>
    <property type="match status" value="1"/>
</dbReference>
<dbReference type="SUPFAM" id="SSF47323">
    <property type="entry name" value="Anticodon-binding domain of a subclass of class I aminoacyl-tRNA synthetases"/>
    <property type="match status" value="1"/>
</dbReference>
<dbReference type="NCBIfam" id="NF004349">
    <property type="entry name" value="PRK05729.1"/>
    <property type="match status" value="1"/>
</dbReference>
<evidence type="ECO:0000259" key="12">
    <source>
        <dbReference type="Pfam" id="PF08264"/>
    </source>
</evidence>
<keyword evidence="5 10" id="KW-0067">ATP-binding</keyword>
<protein>
    <recommendedName>
        <fullName evidence="1 9">Valine--tRNA ligase</fullName>
        <ecNumber evidence="1 9">6.1.1.9</ecNumber>
    </recommendedName>
</protein>
<evidence type="ECO:0000313" key="13">
    <source>
        <dbReference type="EMBL" id="OGZ14766.1"/>
    </source>
</evidence>
<comment type="caution">
    <text evidence="13">The sequence shown here is derived from an EMBL/GenBank/DDBJ whole genome shotgun (WGS) entry which is preliminary data.</text>
</comment>
<dbReference type="InterPro" id="IPR009080">
    <property type="entry name" value="tRNAsynth_Ia_anticodon-bd"/>
</dbReference>
<evidence type="ECO:0000256" key="9">
    <source>
        <dbReference type="NCBIfam" id="TIGR00422"/>
    </source>
</evidence>
<dbReference type="GO" id="GO:0005524">
    <property type="term" value="F:ATP binding"/>
    <property type="evidence" value="ECO:0007669"/>
    <property type="project" value="UniProtKB-KW"/>
</dbReference>
<organism evidence="13 14">
    <name type="scientific">Candidatus Lloydbacteria bacterium RIFCSPLOWO2_02_FULL_51_11</name>
    <dbReference type="NCBI Taxonomy" id="1798667"/>
    <lineage>
        <taxon>Bacteria</taxon>
        <taxon>Candidatus Lloydiibacteriota</taxon>
    </lineage>
</organism>
<dbReference type="FunFam" id="3.40.50.620:FF:000020">
    <property type="entry name" value="Valine--tRNA ligase, mitochondrial"/>
    <property type="match status" value="1"/>
</dbReference>
<dbReference type="InterPro" id="IPR001412">
    <property type="entry name" value="aa-tRNA-synth_I_CS"/>
</dbReference>
<sequence length="779" mass="88741">MDCESIGGFFFFNTNLKSVRCATASSFEAVARLCYDEVMSSTIPEKLLKPYDPKETEARIGTLWEESGFFNPDVCVEKGVTARNAEVFSVVLPPPNVTGVLHIGHAYEDALQDVVVRFKRMRGKKTLWIPGTDSAAIATQARVEKNISKNEGKTRRDLGREELVRRVSEYAKESEGTIVNQIRKVGASLDWSRYAYALDEKRSQAVFTAFTRMYDAGLIYRENRIVNWDPKGQTTISDDEVVYEERDAKLYTFRYSKDFPIAISTTRPETKVGDTAVAVHPDDARYTRYIGKEYDAIFFDVPIHIKIVADTSVEKDFGTGALGVTPAHSMTDWDIAERHDLPRQQILNEYAQMTVPGRLHGKKTTEARDAVVLWLIEEKLLEKTEDIKQNVSTSERTGAIIEPLPKLQWWIAVNKKFTIHHSEIPGIHDGDEITLAELMRTAVESGAVNMPQEGFRKSYFHWIDTLHDWCISRQIWFGHRIPVWYRGTETYVGILPPTGEGWAQDEDVLDTWFSSSLWTFSTLGWPHYAQSATRGKPGPENDFANYHPTSFMSPAYEILYLWVSRMILASGFHLGQIPFQTVLIHGLVRDQKGRKFSKSLGNGVDPLELIEKYGADALRMGLLVGTAIGNDIKFDENKVRGYKHFANKLWNITRFVLEQNPVAPEHAPDTALVKDFEKISAEVTADIEGYRLHLAAEKLYAYVWHEFADKILEESKVLLFGTNEEAKMVRAAELLFVWTNCIKLLHPFMPFITEDLWSILPQNSETKKLLIVTEWPNEN</sequence>
<dbReference type="GO" id="GO:0002161">
    <property type="term" value="F:aminoacyl-tRNA deacylase activity"/>
    <property type="evidence" value="ECO:0007669"/>
    <property type="project" value="InterPro"/>
</dbReference>
<dbReference type="Proteomes" id="UP000177573">
    <property type="component" value="Unassembled WGS sequence"/>
</dbReference>
<dbReference type="InterPro" id="IPR013155">
    <property type="entry name" value="M/V/L/I-tRNA-synth_anticd-bd"/>
</dbReference>
<evidence type="ECO:0000256" key="3">
    <source>
        <dbReference type="ARBA" id="ARBA00022598"/>
    </source>
</evidence>
<comment type="catalytic activity">
    <reaction evidence="8">
        <text>tRNA(Val) + L-valine + ATP = L-valyl-tRNA(Val) + AMP + diphosphate</text>
        <dbReference type="Rhea" id="RHEA:10704"/>
        <dbReference type="Rhea" id="RHEA-COMP:9672"/>
        <dbReference type="Rhea" id="RHEA-COMP:9708"/>
        <dbReference type="ChEBI" id="CHEBI:30616"/>
        <dbReference type="ChEBI" id="CHEBI:33019"/>
        <dbReference type="ChEBI" id="CHEBI:57762"/>
        <dbReference type="ChEBI" id="CHEBI:78442"/>
        <dbReference type="ChEBI" id="CHEBI:78537"/>
        <dbReference type="ChEBI" id="CHEBI:456215"/>
        <dbReference type="EC" id="6.1.1.9"/>
    </reaction>
</comment>
<dbReference type="CDD" id="cd07962">
    <property type="entry name" value="Anticodon_Ia_Val"/>
    <property type="match status" value="1"/>
</dbReference>
<feature type="domain" description="Aminoacyl-tRNA synthetase class Ia" evidence="11">
    <location>
        <begin position="63"/>
        <end position="489"/>
    </location>
</feature>
<dbReference type="AlphaFoldDB" id="A0A1G2DMG6"/>
<dbReference type="GO" id="GO:0005829">
    <property type="term" value="C:cytosol"/>
    <property type="evidence" value="ECO:0007669"/>
    <property type="project" value="TreeGrafter"/>
</dbReference>
<evidence type="ECO:0000256" key="5">
    <source>
        <dbReference type="ARBA" id="ARBA00022840"/>
    </source>
</evidence>
<evidence type="ECO:0000256" key="1">
    <source>
        <dbReference type="ARBA" id="ARBA00013169"/>
    </source>
</evidence>